<keyword evidence="2" id="KW-1133">Transmembrane helix</keyword>
<feature type="transmembrane region" description="Helical" evidence="2">
    <location>
        <begin position="719"/>
        <end position="745"/>
    </location>
</feature>
<feature type="transmembrane region" description="Helical" evidence="2">
    <location>
        <begin position="158"/>
        <end position="181"/>
    </location>
</feature>
<feature type="transmembrane region" description="Helical" evidence="2">
    <location>
        <begin position="551"/>
        <end position="575"/>
    </location>
</feature>
<feature type="transmembrane region" description="Helical" evidence="2">
    <location>
        <begin position="596"/>
        <end position="619"/>
    </location>
</feature>
<dbReference type="RefSeq" id="XP_018269503.1">
    <property type="nucleotide sequence ID" value="XM_018417720.1"/>
</dbReference>
<proteinExistence type="predicted"/>
<dbReference type="OrthoDB" id="2528372at2759"/>
<organism evidence="3 4">
    <name type="scientific">Rhodotorula graminis (strain WP1)</name>
    <dbReference type="NCBI Taxonomy" id="578459"/>
    <lineage>
        <taxon>Eukaryota</taxon>
        <taxon>Fungi</taxon>
        <taxon>Dikarya</taxon>
        <taxon>Basidiomycota</taxon>
        <taxon>Pucciniomycotina</taxon>
        <taxon>Microbotryomycetes</taxon>
        <taxon>Sporidiobolales</taxon>
        <taxon>Sporidiobolaceae</taxon>
        <taxon>Rhodotorula</taxon>
    </lineage>
</organism>
<reference evidence="3 4" key="1">
    <citation type="journal article" date="2015" name="Front. Microbiol.">
        <title>Genome sequence of the plant growth promoting endophytic yeast Rhodotorula graminis WP1.</title>
        <authorList>
            <person name="Firrincieli A."/>
            <person name="Otillar R."/>
            <person name="Salamov A."/>
            <person name="Schmutz J."/>
            <person name="Khan Z."/>
            <person name="Redman R.S."/>
            <person name="Fleck N.D."/>
            <person name="Lindquist E."/>
            <person name="Grigoriev I.V."/>
            <person name="Doty S.L."/>
        </authorList>
    </citation>
    <scope>NUCLEOTIDE SEQUENCE [LARGE SCALE GENOMIC DNA]</scope>
    <source>
        <strain evidence="3 4">WP1</strain>
    </source>
</reference>
<sequence>MDPAAPRRPHLDTTMLEPLTAASTATASPSGSLDNDADDDDRDSLLDSPESHFDDPALDLDHSGHAHHGHASPAYDREQRRRMRRMYGGGRHRHRGLHAPGAGWDAESVAAEDDEGEGEGAVRAGEGGRVGEVAGMITAAALSPFPLLLPLACSQLGPALFVPLLFLASALAWLGGVVIGVEGRYVGARSFPGLASGVFPHRFKLHKVGEVLAAAFVLGGSIVRTALGVVATAEIVVDVVVPERRRRDWERGVAVGVVCLTWLLVPLLLRPLLSLLGLSNRSASTSSYARLSSTSSPDLALSPGSPAFSLGPGASSSGAPPRARWTALLRLPSWSVALLTWPVALVVFGVRMKQLNRNAAFHSTSSSPSPPSFVSSAGGGLAVDFPLLDPADDQGISLWPAILVVFAAPLGASHEAFYHLASLARPSSTASRGGESHARAGAFSLVAAAGAGDEDGDAGAAGASAGAGAGGRGGEREGKRNGYPLALLVGHGGAFLVSLGWALVGSMSLPSSPLRPAPATSPSSDLSALVPPAPNLLTDGRLPRADAALGAVRLLVLAALVAQLEAHAAVGVGRVRRAVRGLGGEGGKARAARRTAARVVVWAAVAGLAAVLVAVPAVARGRGGKKGPGWAGEGKHPRGHGEGMLRVAEWCGVFLGGVGGCLVPAIAYLVLFHLRRPRSILLPPSTSPSASTDTSASTTDALLARKERQMQRRLSGRRVWTDAGVFGLLGPVGVLLVARGAVVLIGG</sequence>
<evidence type="ECO:0000313" key="3">
    <source>
        <dbReference type="EMBL" id="KPV73454.1"/>
    </source>
</evidence>
<dbReference type="EMBL" id="KQ474083">
    <property type="protein sequence ID" value="KPV73454.1"/>
    <property type="molecule type" value="Genomic_DNA"/>
</dbReference>
<feature type="transmembrane region" description="Helical" evidence="2">
    <location>
        <begin position="331"/>
        <end position="350"/>
    </location>
</feature>
<keyword evidence="2" id="KW-0812">Transmembrane</keyword>
<feature type="transmembrane region" description="Helical" evidence="2">
    <location>
        <begin position="253"/>
        <end position="273"/>
    </location>
</feature>
<feature type="region of interest" description="Disordered" evidence="1">
    <location>
        <begin position="456"/>
        <end position="476"/>
    </location>
</feature>
<dbReference type="GeneID" id="28978168"/>
<feature type="compositionally biased region" description="Basic and acidic residues" evidence="1">
    <location>
        <begin position="43"/>
        <end position="64"/>
    </location>
</feature>
<evidence type="ECO:0008006" key="5">
    <source>
        <dbReference type="Google" id="ProtNLM"/>
    </source>
</evidence>
<dbReference type="AlphaFoldDB" id="A0A0P9EW51"/>
<keyword evidence="4" id="KW-1185">Reference proteome</keyword>
<dbReference type="OMA" id="FWIRRPR"/>
<protein>
    <recommendedName>
        <fullName evidence="5">Amino acid transporter transmembrane domain-containing protein</fullName>
    </recommendedName>
</protein>
<evidence type="ECO:0000313" key="4">
    <source>
        <dbReference type="Proteomes" id="UP000053890"/>
    </source>
</evidence>
<accession>A0A0P9EW51</accession>
<evidence type="ECO:0000256" key="1">
    <source>
        <dbReference type="SAM" id="MobiDB-lite"/>
    </source>
</evidence>
<feature type="transmembrane region" description="Helical" evidence="2">
    <location>
        <begin position="485"/>
        <end position="504"/>
    </location>
</feature>
<keyword evidence="2" id="KW-0472">Membrane</keyword>
<feature type="compositionally biased region" description="Low complexity" evidence="1">
    <location>
        <begin position="20"/>
        <end position="34"/>
    </location>
</feature>
<gene>
    <name evidence="3" type="ORF">RHOBADRAFT_55191</name>
</gene>
<feature type="region of interest" description="Disordered" evidence="1">
    <location>
        <begin position="1"/>
        <end position="80"/>
    </location>
</feature>
<evidence type="ECO:0000256" key="2">
    <source>
        <dbReference type="SAM" id="Phobius"/>
    </source>
</evidence>
<dbReference type="Proteomes" id="UP000053890">
    <property type="component" value="Unassembled WGS sequence"/>
</dbReference>
<feature type="transmembrane region" description="Helical" evidence="2">
    <location>
        <begin position="647"/>
        <end position="671"/>
    </location>
</feature>
<name>A0A0P9EW51_RHOGW</name>